<dbReference type="InterPro" id="IPR050476">
    <property type="entry name" value="Insect_CytP450_Detox"/>
</dbReference>
<keyword evidence="3 8" id="KW-0349">Heme</keyword>
<gene>
    <name evidence="10" type="ORF">RSOLAG1IB_02451</name>
</gene>
<dbReference type="InterPro" id="IPR036396">
    <property type="entry name" value="Cyt_P450_sf"/>
</dbReference>
<dbReference type="GO" id="GO:0016705">
    <property type="term" value="F:oxidoreductase activity, acting on paired donors, with incorporation or reduction of molecular oxygen"/>
    <property type="evidence" value="ECO:0007669"/>
    <property type="project" value="InterPro"/>
</dbReference>
<comment type="cofactor">
    <cofactor evidence="1 8">
        <name>heme</name>
        <dbReference type="ChEBI" id="CHEBI:30413"/>
    </cofactor>
</comment>
<keyword evidence="7 9" id="KW-0503">Monooxygenase</keyword>
<sequence length="548" mass="62473">MTELLPKTPISAALSIAALWAFVRYLQMLRVGRKYGAHQYIVVSEETLLLRLALPGGTNIPGLIYAGDRAFQAKYSDFSRAGKDAYMQVAMTKLRPNVYIADPQAIKTIAMQRQRYIKDVEYLDQFIGNYGQSLAMVEGEIWKRQRKETQRAFNEKNIRLVWSETEDIMQRLFKIWDSSDNKEVRIDNVPDMTEMLALLVISMAGFGRRISWDPTDDKVPEGRQMSFSNALRTVSKNLIFRALIPAWAKNLTKTTRNVTTAFSEFGEYLISMINLGRKNSKAASDGPKDEPQAEIVRDSLFSILLSANDENAEDEKRGLDDKEVAGNIFLFLFAGHETTAHTLAFCLGLLALHSEVQKEVHAQIEQFMKSHGKLEYSKLNELNLVECVFWEGLRMYPVVTQVNKVATEDSVITVARNGLGADENSREDFFIPKGANIWLSFAAVHYNPTYWPEPEKFLPKRFLEPYNKDAFLAFSTGSRSCIGRRFAEIEGIVALAMLIERYEIKVDEEKFPVIPGESILEREARLLNPMQEATIAPMRVPLIFKRRY</sequence>
<dbReference type="AlphaFoldDB" id="A0A0B7FNH6"/>
<dbReference type="PRINTS" id="PR00385">
    <property type="entry name" value="P450"/>
</dbReference>
<evidence type="ECO:0000313" key="10">
    <source>
        <dbReference type="EMBL" id="CEL57707.1"/>
    </source>
</evidence>
<dbReference type="GO" id="GO:0005506">
    <property type="term" value="F:iron ion binding"/>
    <property type="evidence" value="ECO:0007669"/>
    <property type="project" value="InterPro"/>
</dbReference>
<dbReference type="EMBL" id="LN679102">
    <property type="protein sequence ID" value="CEL57707.1"/>
    <property type="molecule type" value="Genomic_DNA"/>
</dbReference>
<evidence type="ECO:0000256" key="2">
    <source>
        <dbReference type="ARBA" id="ARBA00010617"/>
    </source>
</evidence>
<dbReference type="PROSITE" id="PS00086">
    <property type="entry name" value="CYTOCHROME_P450"/>
    <property type="match status" value="1"/>
</dbReference>
<evidence type="ECO:0000256" key="9">
    <source>
        <dbReference type="RuleBase" id="RU000461"/>
    </source>
</evidence>
<keyword evidence="11" id="KW-1185">Reference proteome</keyword>
<dbReference type="Proteomes" id="UP000059188">
    <property type="component" value="Unassembled WGS sequence"/>
</dbReference>
<dbReference type="GO" id="GO:0004497">
    <property type="term" value="F:monooxygenase activity"/>
    <property type="evidence" value="ECO:0007669"/>
    <property type="project" value="UniProtKB-KW"/>
</dbReference>
<evidence type="ECO:0000256" key="6">
    <source>
        <dbReference type="ARBA" id="ARBA00023004"/>
    </source>
</evidence>
<accession>A0A0B7FNH6</accession>
<evidence type="ECO:0000256" key="7">
    <source>
        <dbReference type="ARBA" id="ARBA00023033"/>
    </source>
</evidence>
<evidence type="ECO:0000256" key="5">
    <source>
        <dbReference type="ARBA" id="ARBA00023002"/>
    </source>
</evidence>
<dbReference type="InterPro" id="IPR017972">
    <property type="entry name" value="Cyt_P450_CS"/>
</dbReference>
<dbReference type="InterPro" id="IPR002401">
    <property type="entry name" value="Cyt_P450_E_grp-I"/>
</dbReference>
<evidence type="ECO:0000256" key="3">
    <source>
        <dbReference type="ARBA" id="ARBA00022617"/>
    </source>
</evidence>
<dbReference type="Gene3D" id="1.10.630.10">
    <property type="entry name" value="Cytochrome P450"/>
    <property type="match status" value="1"/>
</dbReference>
<evidence type="ECO:0000256" key="4">
    <source>
        <dbReference type="ARBA" id="ARBA00022723"/>
    </source>
</evidence>
<dbReference type="SUPFAM" id="SSF48264">
    <property type="entry name" value="Cytochrome P450"/>
    <property type="match status" value="1"/>
</dbReference>
<evidence type="ECO:0000256" key="1">
    <source>
        <dbReference type="ARBA" id="ARBA00001971"/>
    </source>
</evidence>
<dbReference type="PANTHER" id="PTHR24292">
    <property type="entry name" value="CYTOCHROME P450"/>
    <property type="match status" value="1"/>
</dbReference>
<dbReference type="OrthoDB" id="1470350at2759"/>
<reference evidence="10 11" key="1">
    <citation type="submission" date="2014-11" db="EMBL/GenBank/DDBJ databases">
        <authorList>
            <person name="Wibberg Daniel"/>
        </authorList>
    </citation>
    <scope>NUCLEOTIDE SEQUENCE [LARGE SCALE GENOMIC DNA]</scope>
    <source>
        <strain evidence="10">Rhizoctonia solani AG1-IB 7/3/14</strain>
    </source>
</reference>
<dbReference type="Pfam" id="PF00067">
    <property type="entry name" value="p450"/>
    <property type="match status" value="1"/>
</dbReference>
<dbReference type="STRING" id="1108050.A0A0B7FNH6"/>
<dbReference type="InterPro" id="IPR001128">
    <property type="entry name" value="Cyt_P450"/>
</dbReference>
<feature type="binding site" description="axial binding residue" evidence="8">
    <location>
        <position position="481"/>
    </location>
    <ligand>
        <name>heme</name>
        <dbReference type="ChEBI" id="CHEBI:30413"/>
    </ligand>
    <ligandPart>
        <name>Fe</name>
        <dbReference type="ChEBI" id="CHEBI:18248"/>
    </ligandPart>
</feature>
<protein>
    <submittedName>
        <fullName evidence="10">Putative cytochrome P450 6a19</fullName>
    </submittedName>
</protein>
<comment type="similarity">
    <text evidence="2 9">Belongs to the cytochrome P450 family.</text>
</comment>
<keyword evidence="6 8" id="KW-0408">Iron</keyword>
<proteinExistence type="inferred from homology"/>
<name>A0A0B7FNH6_THACB</name>
<keyword evidence="5 9" id="KW-0560">Oxidoreductase</keyword>
<dbReference type="PANTHER" id="PTHR24292:SF102">
    <property type="entry name" value="CYTOCHROME P450 FAMILY-RELATED"/>
    <property type="match status" value="1"/>
</dbReference>
<organism evidence="10 11">
    <name type="scientific">Thanatephorus cucumeris (strain AG1-IB / isolate 7/3/14)</name>
    <name type="common">Lettuce bottom rot fungus</name>
    <name type="synonym">Rhizoctonia solani</name>
    <dbReference type="NCBI Taxonomy" id="1108050"/>
    <lineage>
        <taxon>Eukaryota</taxon>
        <taxon>Fungi</taxon>
        <taxon>Dikarya</taxon>
        <taxon>Basidiomycota</taxon>
        <taxon>Agaricomycotina</taxon>
        <taxon>Agaricomycetes</taxon>
        <taxon>Cantharellales</taxon>
        <taxon>Ceratobasidiaceae</taxon>
        <taxon>Rhizoctonia</taxon>
        <taxon>Rhizoctonia solani AG-1</taxon>
    </lineage>
</organism>
<evidence type="ECO:0000313" key="11">
    <source>
        <dbReference type="Proteomes" id="UP000059188"/>
    </source>
</evidence>
<dbReference type="PRINTS" id="PR00463">
    <property type="entry name" value="EP450I"/>
</dbReference>
<keyword evidence="4 8" id="KW-0479">Metal-binding</keyword>
<dbReference type="GO" id="GO:0020037">
    <property type="term" value="F:heme binding"/>
    <property type="evidence" value="ECO:0007669"/>
    <property type="project" value="InterPro"/>
</dbReference>
<evidence type="ECO:0000256" key="8">
    <source>
        <dbReference type="PIRSR" id="PIRSR602401-1"/>
    </source>
</evidence>